<accession>W7FYL7</accession>
<proteinExistence type="predicted"/>
<organism evidence="1">
    <name type="scientific">Plasmodium falciparum Santa Lucia</name>
    <dbReference type="NCBI Taxonomy" id="478859"/>
    <lineage>
        <taxon>Eukaryota</taxon>
        <taxon>Sar</taxon>
        <taxon>Alveolata</taxon>
        <taxon>Apicomplexa</taxon>
        <taxon>Aconoidasida</taxon>
        <taxon>Haemosporida</taxon>
        <taxon>Plasmodiidae</taxon>
        <taxon>Plasmodium</taxon>
        <taxon>Plasmodium (Laverania)</taxon>
    </lineage>
</organism>
<protein>
    <submittedName>
        <fullName evidence="1">Uncharacterized protein</fullName>
    </submittedName>
</protein>
<dbReference type="EMBL" id="KE123495">
    <property type="protein sequence ID" value="EUT85784.1"/>
    <property type="molecule type" value="Genomic_DNA"/>
</dbReference>
<dbReference type="Proteomes" id="UP000030666">
    <property type="component" value="Unassembled WGS sequence"/>
</dbReference>
<gene>
    <name evidence="1" type="ORF">PFAG_02817</name>
</gene>
<sequence>MNYIKMIFIIYILSKVFIKCMNHMRRCHKNKINKKEVKKIFNFNL</sequence>
<reference evidence="1" key="1">
    <citation type="submission" date="2013-02" db="EMBL/GenBank/DDBJ databases">
        <title>The Genome Sequence of Plasmodium falciparum Santa Lucia.</title>
        <authorList>
            <consortium name="The Broad Institute Genome Sequencing Platform"/>
            <consortium name="The Broad Institute Genome Sequencing Center for Infectious Disease"/>
            <person name="Neafsey D."/>
            <person name="Cheeseman I."/>
            <person name="Volkman S."/>
            <person name="Adams J."/>
            <person name="Walker B."/>
            <person name="Young S.K."/>
            <person name="Zeng Q."/>
            <person name="Gargeya S."/>
            <person name="Fitzgerald M."/>
            <person name="Haas B."/>
            <person name="Abouelleil A."/>
            <person name="Alvarado L."/>
            <person name="Arachchi H.M."/>
            <person name="Berlin A.M."/>
            <person name="Chapman S.B."/>
            <person name="Dewar J."/>
            <person name="Goldberg J."/>
            <person name="Griggs A."/>
            <person name="Gujja S."/>
            <person name="Hansen M."/>
            <person name="Howarth C."/>
            <person name="Imamovic A."/>
            <person name="Larimer J."/>
            <person name="McCowan C."/>
            <person name="Murphy C."/>
            <person name="Neiman D."/>
            <person name="Pearson M."/>
            <person name="Priest M."/>
            <person name="Roberts A."/>
            <person name="Saif S."/>
            <person name="Shea T."/>
            <person name="Sisk P."/>
            <person name="Sykes S."/>
            <person name="Wortman J."/>
            <person name="Nusbaum C."/>
            <person name="Birren B."/>
        </authorList>
    </citation>
    <scope>NUCLEOTIDE SEQUENCE [LARGE SCALE GENOMIC DNA]</scope>
    <source>
        <strain evidence="1">Santa Lucia</strain>
    </source>
</reference>
<dbReference type="AlphaFoldDB" id="W7FYL7"/>
<name>W7FYL7_PLAFA</name>
<evidence type="ECO:0000313" key="1">
    <source>
        <dbReference type="EMBL" id="EUT85784.1"/>
    </source>
</evidence>